<dbReference type="AlphaFoldDB" id="A0A0L1JN28"/>
<gene>
    <name evidence="2" type="ORF">ATO11_14495</name>
</gene>
<dbReference type="EMBL" id="AQQZ01000006">
    <property type="protein sequence ID" value="KNG93112.1"/>
    <property type="molecule type" value="Genomic_DNA"/>
</dbReference>
<reference evidence="2 3" key="1">
    <citation type="journal article" date="2015" name="Int. J. Syst. Evol. Microbiol.">
        <title>Aestuariivita atlantica sp. nov., isolated from deep sea sediment of the Atlantic Ocean.</title>
        <authorList>
            <person name="Li G."/>
            <person name="Lai Q."/>
            <person name="Du Y."/>
            <person name="Liu X."/>
            <person name="Sun F."/>
            <person name="Shao Z."/>
        </authorList>
    </citation>
    <scope>NUCLEOTIDE SEQUENCE [LARGE SCALE GENOMIC DNA]</scope>
    <source>
        <strain evidence="2 3">22II-S11-z3</strain>
    </source>
</reference>
<dbReference type="InterPro" id="IPR005135">
    <property type="entry name" value="Endo/exonuclease/phosphatase"/>
</dbReference>
<accession>A0A0L1JN28</accession>
<feature type="domain" description="Endonuclease/exonuclease/phosphatase" evidence="1">
    <location>
        <begin position="4"/>
        <end position="214"/>
    </location>
</feature>
<dbReference type="Proteomes" id="UP000036938">
    <property type="component" value="Unassembled WGS sequence"/>
</dbReference>
<comment type="caution">
    <text evidence="2">The sequence shown here is derived from an EMBL/GenBank/DDBJ whole genome shotgun (WGS) entry which is preliminary data.</text>
</comment>
<dbReference type="SUPFAM" id="SSF56219">
    <property type="entry name" value="DNase I-like"/>
    <property type="match status" value="1"/>
</dbReference>
<dbReference type="PANTHER" id="PTHR14859">
    <property type="entry name" value="CALCOFLUOR WHITE HYPERSENSITIVE PROTEIN PRECURSOR"/>
    <property type="match status" value="1"/>
</dbReference>
<dbReference type="GO" id="GO:0016020">
    <property type="term" value="C:membrane"/>
    <property type="evidence" value="ECO:0007669"/>
    <property type="project" value="GOC"/>
</dbReference>
<dbReference type="STRING" id="1317121.ATO11_14495"/>
<dbReference type="RefSeq" id="WP_050531613.1">
    <property type="nucleotide sequence ID" value="NZ_AQQZ01000006.1"/>
</dbReference>
<keyword evidence="3" id="KW-1185">Reference proteome</keyword>
<dbReference type="GO" id="GO:0016787">
    <property type="term" value="F:hydrolase activity"/>
    <property type="evidence" value="ECO:0007669"/>
    <property type="project" value="UniProtKB-KW"/>
</dbReference>
<proteinExistence type="predicted"/>
<protein>
    <submittedName>
        <fullName evidence="2">Metal-dependent hydrolase</fullName>
    </submittedName>
</protein>
<dbReference type="InterPro" id="IPR036691">
    <property type="entry name" value="Endo/exonu/phosph_ase_sf"/>
</dbReference>
<organism evidence="2 3">
    <name type="scientific">Pseudaestuariivita atlantica</name>
    <dbReference type="NCBI Taxonomy" id="1317121"/>
    <lineage>
        <taxon>Bacteria</taxon>
        <taxon>Pseudomonadati</taxon>
        <taxon>Pseudomonadota</taxon>
        <taxon>Alphaproteobacteria</taxon>
        <taxon>Rhodobacterales</taxon>
        <taxon>Paracoccaceae</taxon>
        <taxon>Pseudaestuariivita</taxon>
    </lineage>
</organism>
<dbReference type="OrthoDB" id="9813425at2"/>
<evidence type="ECO:0000313" key="3">
    <source>
        <dbReference type="Proteomes" id="UP000036938"/>
    </source>
</evidence>
<dbReference type="PANTHER" id="PTHR14859:SF1">
    <property type="entry name" value="PGAP2-INTERACTING PROTEIN"/>
    <property type="match status" value="1"/>
</dbReference>
<dbReference type="InterPro" id="IPR051916">
    <property type="entry name" value="GPI-anchor_lipid_remodeler"/>
</dbReference>
<dbReference type="GO" id="GO:0006506">
    <property type="term" value="P:GPI anchor biosynthetic process"/>
    <property type="evidence" value="ECO:0007669"/>
    <property type="project" value="TreeGrafter"/>
</dbReference>
<evidence type="ECO:0000259" key="1">
    <source>
        <dbReference type="Pfam" id="PF03372"/>
    </source>
</evidence>
<evidence type="ECO:0000313" key="2">
    <source>
        <dbReference type="EMBL" id="KNG93112.1"/>
    </source>
</evidence>
<dbReference type="Pfam" id="PF03372">
    <property type="entry name" value="Exo_endo_phos"/>
    <property type="match status" value="1"/>
</dbReference>
<name>A0A0L1JN28_9RHOB</name>
<sequence>MRIVTYNIRKGVGLDRKRDPMRILRVLRKIDADIVVLQEADRRLGKRPSALPLEMIRGETDYQIVDHAGSDVSLGWHGNAMLVREGLKHDSTDRVDLPGLEPRGAICTAFDGMTVVGTHLGLLRFHRHQQMERIRDLVGGDASRPALVAGDFNEWSETSGFEPWEDMFDVLRPGRTFHAARPMARLDGFAATPVLNILKAGIQETDEASIASDHLPTWIDIERETHAGTGAEDRQSADNGP</sequence>
<keyword evidence="2" id="KW-0378">Hydrolase</keyword>
<dbReference type="Gene3D" id="3.60.10.10">
    <property type="entry name" value="Endonuclease/exonuclease/phosphatase"/>
    <property type="match status" value="1"/>
</dbReference>